<accession>A0A917NJ97</accession>
<dbReference type="EMBL" id="BAAAHC010000018">
    <property type="protein sequence ID" value="GAA0535117.1"/>
    <property type="molecule type" value="Genomic_DNA"/>
</dbReference>
<dbReference type="FunFam" id="1.10.510.10:FF:000021">
    <property type="entry name" value="Serine/threonine protein kinase"/>
    <property type="match status" value="1"/>
</dbReference>
<reference evidence="9 12" key="2">
    <citation type="journal article" date="2019" name="Int. J. Syst. Evol. Microbiol.">
        <title>The Global Catalogue of Microorganisms (GCM) 10K type strain sequencing project: providing services to taxonomists for standard genome sequencing and annotation.</title>
        <authorList>
            <consortium name="The Broad Institute Genomics Platform"/>
            <consortium name="The Broad Institute Genome Sequencing Center for Infectious Disease"/>
            <person name="Wu L."/>
            <person name="Ma J."/>
        </authorList>
    </citation>
    <scope>NUCLEOTIDE SEQUENCE [LARGE SCALE GENOMIC DNA]</scope>
    <source>
        <strain evidence="9 12">JCM 10664</strain>
    </source>
</reference>
<evidence type="ECO:0000256" key="4">
    <source>
        <dbReference type="ARBA" id="ARBA00022741"/>
    </source>
</evidence>
<keyword evidence="6" id="KW-0067">ATP-binding</keyword>
<dbReference type="SUPFAM" id="SSF56112">
    <property type="entry name" value="Protein kinase-like (PK-like)"/>
    <property type="match status" value="1"/>
</dbReference>
<evidence type="ECO:0000259" key="8">
    <source>
        <dbReference type="PROSITE" id="PS50011"/>
    </source>
</evidence>
<dbReference type="InterPro" id="IPR008271">
    <property type="entry name" value="Ser/Thr_kinase_AS"/>
</dbReference>
<dbReference type="Pfam" id="PF00069">
    <property type="entry name" value="Pkinase"/>
    <property type="match status" value="1"/>
</dbReference>
<evidence type="ECO:0000256" key="3">
    <source>
        <dbReference type="ARBA" id="ARBA00022679"/>
    </source>
</evidence>
<keyword evidence="2" id="KW-0723">Serine/threonine-protein kinase</keyword>
<reference evidence="10 11" key="1">
    <citation type="journal article" date="2014" name="Int. J. Syst. Evol. Microbiol.">
        <title>Complete genome sequence of Corynebacterium casei LMG S-19264T (=DSM 44701T), isolated from a smear-ripened cheese.</title>
        <authorList>
            <consortium name="US DOE Joint Genome Institute (JGI-PGF)"/>
            <person name="Walter F."/>
            <person name="Albersmeier A."/>
            <person name="Kalinowski J."/>
            <person name="Ruckert C."/>
        </authorList>
    </citation>
    <scope>NUCLEOTIDE SEQUENCE [LARGE SCALE GENOMIC DNA]</scope>
    <source>
        <strain evidence="10 11">CGMCC 4.7206</strain>
    </source>
</reference>
<gene>
    <name evidence="9" type="ORF">GCM10009545_42120</name>
    <name evidence="10" type="ORF">GCM10011581_48190</name>
</gene>
<dbReference type="PANTHER" id="PTHR43289">
    <property type="entry name" value="MITOGEN-ACTIVATED PROTEIN KINASE KINASE KINASE 20-RELATED"/>
    <property type="match status" value="1"/>
</dbReference>
<reference evidence="9" key="4">
    <citation type="submission" date="2023-12" db="EMBL/GenBank/DDBJ databases">
        <authorList>
            <person name="Sun Q."/>
            <person name="Inoue M."/>
        </authorList>
    </citation>
    <scope>NUCLEOTIDE SEQUENCE</scope>
    <source>
        <strain evidence="9">JCM 10664</strain>
    </source>
</reference>
<keyword evidence="12" id="KW-1185">Reference proteome</keyword>
<keyword evidence="5" id="KW-0418">Kinase</keyword>
<organism evidence="10 11">
    <name type="scientific">Saccharopolyspora thermophila</name>
    <dbReference type="NCBI Taxonomy" id="89367"/>
    <lineage>
        <taxon>Bacteria</taxon>
        <taxon>Bacillati</taxon>
        <taxon>Actinomycetota</taxon>
        <taxon>Actinomycetes</taxon>
        <taxon>Pseudonocardiales</taxon>
        <taxon>Pseudonocardiaceae</taxon>
        <taxon>Saccharopolyspora</taxon>
    </lineage>
</organism>
<feature type="compositionally biased region" description="Low complexity" evidence="7">
    <location>
        <begin position="341"/>
        <end position="358"/>
    </location>
</feature>
<evidence type="ECO:0000256" key="2">
    <source>
        <dbReference type="ARBA" id="ARBA00022527"/>
    </source>
</evidence>
<sequence>MKWQFGPYLVEGVIARGGMGEILRAYDTRHDRVVALKLLSEELAANQEFRERFKREAHAAGRLREPHVIPIHAYGEIDGRLYLDMRLVEGSDVGSLLAANGPMRPHDAVAVLEQVAQALDAAHEEGLVHRDVKPSNILVSKSGFAYLVDFGIAASLRASHSLTSTGHAVGTLAYMAPERFDDGPQDHRVDVYSLACVLYQCLTGAKPFAGETAASLINAHLNHPPPAPTAARPDVPREFDDIIARGMAKDPADRFASAGELARAARQAVTAVAVLPPQFAAPPRRAPHWGYVLAGVGVVALVGGVAVAATTLRGGEPGQAIPAEPTSAPVETSEAAPTQSTTRSAAVPRPAPATTTSREQPEPSQDPGAPPTKPARTKWCKTITFDGAKRGTGCFEAVGDHLFAHDTKADGMWIKTVAETDYGRVEECKDGNSEGGPVDCNLDLREKGRIHFKVELWDAKTKISETRWSKFVPIAQ</sequence>
<name>A0A917NJ97_9PSEU</name>
<evidence type="ECO:0000313" key="9">
    <source>
        <dbReference type="EMBL" id="GAA0535117.1"/>
    </source>
</evidence>
<evidence type="ECO:0000256" key="7">
    <source>
        <dbReference type="SAM" id="MobiDB-lite"/>
    </source>
</evidence>
<feature type="domain" description="Protein kinase" evidence="8">
    <location>
        <begin position="8"/>
        <end position="269"/>
    </location>
</feature>
<dbReference type="PANTHER" id="PTHR43289:SF6">
    <property type="entry name" value="SERINE_THREONINE-PROTEIN KINASE NEKL-3"/>
    <property type="match status" value="1"/>
</dbReference>
<keyword evidence="4" id="KW-0547">Nucleotide-binding</keyword>
<reference evidence="10" key="3">
    <citation type="submission" date="2020-09" db="EMBL/GenBank/DDBJ databases">
        <authorList>
            <person name="Sun Q."/>
            <person name="Zhou Y."/>
        </authorList>
    </citation>
    <scope>NUCLEOTIDE SEQUENCE</scope>
    <source>
        <strain evidence="10">CGMCC 4.7206</strain>
    </source>
</reference>
<comment type="caution">
    <text evidence="10">The sequence shown here is derived from an EMBL/GenBank/DDBJ whole genome shotgun (WGS) entry which is preliminary data.</text>
</comment>
<dbReference type="GO" id="GO:0004674">
    <property type="term" value="F:protein serine/threonine kinase activity"/>
    <property type="evidence" value="ECO:0007669"/>
    <property type="project" value="UniProtKB-KW"/>
</dbReference>
<dbReference type="Proteomes" id="UP001500220">
    <property type="component" value="Unassembled WGS sequence"/>
</dbReference>
<dbReference type="SMART" id="SM00220">
    <property type="entry name" value="S_TKc"/>
    <property type="match status" value="1"/>
</dbReference>
<dbReference type="InterPro" id="IPR000719">
    <property type="entry name" value="Prot_kinase_dom"/>
</dbReference>
<proteinExistence type="predicted"/>
<dbReference type="PROSITE" id="PS00108">
    <property type="entry name" value="PROTEIN_KINASE_ST"/>
    <property type="match status" value="1"/>
</dbReference>
<evidence type="ECO:0000256" key="5">
    <source>
        <dbReference type="ARBA" id="ARBA00022777"/>
    </source>
</evidence>
<dbReference type="Proteomes" id="UP000597989">
    <property type="component" value="Unassembled WGS sequence"/>
</dbReference>
<evidence type="ECO:0000256" key="6">
    <source>
        <dbReference type="ARBA" id="ARBA00022840"/>
    </source>
</evidence>
<protein>
    <recommendedName>
        <fullName evidence="1">non-specific serine/threonine protein kinase</fullName>
        <ecNumber evidence="1">2.7.11.1</ecNumber>
    </recommendedName>
</protein>
<keyword evidence="3" id="KW-0808">Transferase</keyword>
<feature type="region of interest" description="Disordered" evidence="7">
    <location>
        <begin position="315"/>
        <end position="378"/>
    </location>
</feature>
<evidence type="ECO:0000256" key="1">
    <source>
        <dbReference type="ARBA" id="ARBA00012513"/>
    </source>
</evidence>
<evidence type="ECO:0000313" key="12">
    <source>
        <dbReference type="Proteomes" id="UP001500220"/>
    </source>
</evidence>
<dbReference type="GO" id="GO:0005524">
    <property type="term" value="F:ATP binding"/>
    <property type="evidence" value="ECO:0007669"/>
    <property type="project" value="UniProtKB-KW"/>
</dbReference>
<dbReference type="InterPro" id="IPR011009">
    <property type="entry name" value="Kinase-like_dom_sf"/>
</dbReference>
<dbReference type="Gene3D" id="1.10.510.10">
    <property type="entry name" value="Transferase(Phosphotransferase) domain 1"/>
    <property type="match status" value="1"/>
</dbReference>
<dbReference type="AlphaFoldDB" id="A0A917NJ97"/>
<dbReference type="Gene3D" id="3.30.200.20">
    <property type="entry name" value="Phosphorylase Kinase, domain 1"/>
    <property type="match status" value="1"/>
</dbReference>
<evidence type="ECO:0000313" key="11">
    <source>
        <dbReference type="Proteomes" id="UP000597989"/>
    </source>
</evidence>
<dbReference type="CDD" id="cd14014">
    <property type="entry name" value="STKc_PknB_like"/>
    <property type="match status" value="1"/>
</dbReference>
<evidence type="ECO:0000313" key="10">
    <source>
        <dbReference type="EMBL" id="GGJ05448.1"/>
    </source>
</evidence>
<dbReference type="RefSeq" id="WP_229680564.1">
    <property type="nucleotide sequence ID" value="NZ_BAAAHC010000018.1"/>
</dbReference>
<dbReference type="PROSITE" id="PS50011">
    <property type="entry name" value="PROTEIN_KINASE_DOM"/>
    <property type="match status" value="1"/>
</dbReference>
<dbReference type="EMBL" id="BMMT01000025">
    <property type="protein sequence ID" value="GGJ05448.1"/>
    <property type="molecule type" value="Genomic_DNA"/>
</dbReference>
<dbReference type="EC" id="2.7.11.1" evidence="1"/>